<reference evidence="6 7" key="1">
    <citation type="submission" date="2016-04" db="EMBL/GenBank/DDBJ databases">
        <title>Genome analysis of Thermosulfurimonas dismutans, the first thermophilic sulfur-disproportionating bacterium of the phylum Thermodesulfobacteria.</title>
        <authorList>
            <person name="Mardanov A.V."/>
            <person name="Beletsky A.V."/>
            <person name="Kadnikov V.V."/>
            <person name="Slobodkin A.I."/>
            <person name="Ravin N.V."/>
        </authorList>
    </citation>
    <scope>NUCLEOTIDE SEQUENCE [LARGE SCALE GENOMIC DNA]</scope>
    <source>
        <strain evidence="6 7">S95</strain>
    </source>
</reference>
<sequence>MADIKIGILCCHYTNTSDEEDFKGLPADVIMKRFPCSGHIEVADILKTFEEGAEAVLVAGCEKDSCHNISGSVRAEKRVLGARKILEEIGLSGERVRMAFVPRLDSGTFMTEVKSLFEIALNLKSKSKGDGQK</sequence>
<dbReference type="STRING" id="999894.TDIS_1004"/>
<dbReference type="InterPro" id="IPR003813">
    <property type="entry name" value="MvhD/FlpD"/>
</dbReference>
<keyword evidence="3" id="KW-0408">Iron</keyword>
<accession>A0A179D494</accession>
<dbReference type="GO" id="GO:0046872">
    <property type="term" value="F:metal ion binding"/>
    <property type="evidence" value="ECO:0007669"/>
    <property type="project" value="UniProtKB-KW"/>
</dbReference>
<keyword evidence="4" id="KW-0411">Iron-sulfur</keyword>
<dbReference type="RefSeq" id="WP_084270968.1">
    <property type="nucleotide sequence ID" value="NZ_LWLG01000005.1"/>
</dbReference>
<proteinExistence type="predicted"/>
<gene>
    <name evidence="6" type="ORF">TDIS_1004</name>
</gene>
<evidence type="ECO:0000256" key="1">
    <source>
        <dbReference type="ARBA" id="ARBA00022723"/>
    </source>
</evidence>
<protein>
    <submittedName>
        <fullName evidence="6">Methyl-viologen-reducing hydrogenase, delta subunit</fullName>
    </submittedName>
</protein>
<feature type="domain" description="F420-non-reducing hydrogenase iron-sulfur subunit D" evidence="5">
    <location>
        <begin position="24"/>
        <end position="118"/>
    </location>
</feature>
<evidence type="ECO:0000259" key="5">
    <source>
        <dbReference type="Pfam" id="PF02662"/>
    </source>
</evidence>
<evidence type="ECO:0000313" key="6">
    <source>
        <dbReference type="EMBL" id="OAQ20877.1"/>
    </source>
</evidence>
<evidence type="ECO:0000313" key="7">
    <source>
        <dbReference type="Proteomes" id="UP000078390"/>
    </source>
</evidence>
<dbReference type="Proteomes" id="UP000078390">
    <property type="component" value="Unassembled WGS sequence"/>
</dbReference>
<evidence type="ECO:0000256" key="3">
    <source>
        <dbReference type="ARBA" id="ARBA00023004"/>
    </source>
</evidence>
<comment type="caution">
    <text evidence="6">The sequence shown here is derived from an EMBL/GenBank/DDBJ whole genome shotgun (WGS) entry which is preliminary data.</text>
</comment>
<evidence type="ECO:0000256" key="4">
    <source>
        <dbReference type="ARBA" id="ARBA00023014"/>
    </source>
</evidence>
<keyword evidence="2" id="KW-0560">Oxidoreductase</keyword>
<dbReference type="GO" id="GO:0051536">
    <property type="term" value="F:iron-sulfur cluster binding"/>
    <property type="evidence" value="ECO:0007669"/>
    <property type="project" value="UniProtKB-KW"/>
</dbReference>
<keyword evidence="7" id="KW-1185">Reference proteome</keyword>
<evidence type="ECO:0000256" key="2">
    <source>
        <dbReference type="ARBA" id="ARBA00023002"/>
    </source>
</evidence>
<dbReference type="EMBL" id="LWLG01000005">
    <property type="protein sequence ID" value="OAQ20877.1"/>
    <property type="molecule type" value="Genomic_DNA"/>
</dbReference>
<keyword evidence="1" id="KW-0479">Metal-binding</keyword>
<organism evidence="6 7">
    <name type="scientific">Thermosulfurimonas dismutans</name>
    <dbReference type="NCBI Taxonomy" id="999894"/>
    <lineage>
        <taxon>Bacteria</taxon>
        <taxon>Pseudomonadati</taxon>
        <taxon>Thermodesulfobacteriota</taxon>
        <taxon>Thermodesulfobacteria</taxon>
        <taxon>Thermodesulfobacteriales</taxon>
        <taxon>Thermodesulfobacteriaceae</taxon>
        <taxon>Thermosulfurimonas</taxon>
    </lineage>
</organism>
<dbReference type="GO" id="GO:0016491">
    <property type="term" value="F:oxidoreductase activity"/>
    <property type="evidence" value="ECO:0007669"/>
    <property type="project" value="UniProtKB-KW"/>
</dbReference>
<dbReference type="Pfam" id="PF02662">
    <property type="entry name" value="FlpD"/>
    <property type="match status" value="1"/>
</dbReference>
<dbReference type="OrthoDB" id="9791792at2"/>
<dbReference type="AlphaFoldDB" id="A0A179D494"/>
<name>A0A179D494_9BACT</name>